<dbReference type="Proteomes" id="UP000619244">
    <property type="component" value="Unassembled WGS sequence"/>
</dbReference>
<evidence type="ECO:0000313" key="2">
    <source>
        <dbReference type="EMBL" id="GGX69949.1"/>
    </source>
</evidence>
<feature type="region of interest" description="Disordered" evidence="1">
    <location>
        <begin position="1"/>
        <end position="36"/>
    </location>
</feature>
<evidence type="ECO:0000313" key="3">
    <source>
        <dbReference type="Proteomes" id="UP000619244"/>
    </source>
</evidence>
<accession>A0A918KN47</accession>
<dbReference type="AlphaFoldDB" id="A0A918KN47"/>
<feature type="compositionally biased region" description="Basic and acidic residues" evidence="1">
    <location>
        <begin position="8"/>
        <end position="21"/>
    </location>
</feature>
<comment type="caution">
    <text evidence="2">The sequence shown here is derived from an EMBL/GenBank/DDBJ whole genome shotgun (WGS) entry which is preliminary data.</text>
</comment>
<name>A0A918KN47_9ACTN</name>
<reference evidence="2" key="1">
    <citation type="journal article" date="2014" name="Int. J. Syst. Evol. Microbiol.">
        <title>Complete genome sequence of Corynebacterium casei LMG S-19264T (=DSM 44701T), isolated from a smear-ripened cheese.</title>
        <authorList>
            <consortium name="US DOE Joint Genome Institute (JGI-PGF)"/>
            <person name="Walter F."/>
            <person name="Albersmeier A."/>
            <person name="Kalinowski J."/>
            <person name="Ruckert C."/>
        </authorList>
    </citation>
    <scope>NUCLEOTIDE SEQUENCE</scope>
    <source>
        <strain evidence="2">JCM 4790</strain>
    </source>
</reference>
<gene>
    <name evidence="2" type="ORF">GCM10010358_25570</name>
</gene>
<evidence type="ECO:0000256" key="1">
    <source>
        <dbReference type="SAM" id="MobiDB-lite"/>
    </source>
</evidence>
<sequence>MSSTVPEKTVEDGRGTREKGRAVAGAEPAGPTRATGFTAVPVGREFCGLMLWIRSLAPPGALAPNGL</sequence>
<reference evidence="2" key="2">
    <citation type="submission" date="2020-09" db="EMBL/GenBank/DDBJ databases">
        <authorList>
            <person name="Sun Q."/>
            <person name="Ohkuma M."/>
        </authorList>
    </citation>
    <scope>NUCLEOTIDE SEQUENCE</scope>
    <source>
        <strain evidence="2">JCM 4790</strain>
    </source>
</reference>
<organism evidence="2 3">
    <name type="scientific">Streptomyces minutiscleroticus</name>
    <dbReference type="NCBI Taxonomy" id="68238"/>
    <lineage>
        <taxon>Bacteria</taxon>
        <taxon>Bacillati</taxon>
        <taxon>Actinomycetota</taxon>
        <taxon>Actinomycetes</taxon>
        <taxon>Kitasatosporales</taxon>
        <taxon>Streptomycetaceae</taxon>
        <taxon>Streptomyces</taxon>
    </lineage>
</organism>
<proteinExistence type="predicted"/>
<dbReference type="EMBL" id="BMVU01000008">
    <property type="protein sequence ID" value="GGX69949.1"/>
    <property type="molecule type" value="Genomic_DNA"/>
</dbReference>
<protein>
    <submittedName>
        <fullName evidence="2">Uncharacterized protein</fullName>
    </submittedName>
</protein>
<keyword evidence="3" id="KW-1185">Reference proteome</keyword>